<dbReference type="PROSITE" id="PS01186">
    <property type="entry name" value="EGF_2"/>
    <property type="match status" value="1"/>
</dbReference>
<accession>A0A835Y8Q5</accession>
<dbReference type="OrthoDB" id="409374at2759"/>
<proteinExistence type="predicted"/>
<dbReference type="EMBL" id="JAEHOE010000030">
    <property type="protein sequence ID" value="KAG2494480.1"/>
    <property type="molecule type" value="Genomic_DNA"/>
</dbReference>
<comment type="caution">
    <text evidence="1">Lacks conserved residue(s) required for the propagation of feature annotation.</text>
</comment>
<dbReference type="AlphaFoldDB" id="A0A835Y8Q5"/>
<evidence type="ECO:0000313" key="4">
    <source>
        <dbReference type="EMBL" id="KAG2494480.1"/>
    </source>
</evidence>
<feature type="region of interest" description="Disordered" evidence="2">
    <location>
        <begin position="15"/>
        <end position="36"/>
    </location>
</feature>
<dbReference type="PROSITE" id="PS50026">
    <property type="entry name" value="EGF_3"/>
    <property type="match status" value="1"/>
</dbReference>
<gene>
    <name evidence="4" type="ORF">HYH03_007249</name>
</gene>
<dbReference type="Proteomes" id="UP000612055">
    <property type="component" value="Unassembled WGS sequence"/>
</dbReference>
<keyword evidence="5" id="KW-1185">Reference proteome</keyword>
<keyword evidence="1" id="KW-0245">EGF-like domain</keyword>
<protein>
    <recommendedName>
        <fullName evidence="3">EGF-like domain-containing protein</fullName>
    </recommendedName>
</protein>
<comment type="caution">
    <text evidence="4">The sequence shown here is derived from an EMBL/GenBank/DDBJ whole genome shotgun (WGS) entry which is preliminary data.</text>
</comment>
<dbReference type="Gene3D" id="2.90.20.10">
    <property type="entry name" value="Plasmodium vivax P25 domain"/>
    <property type="match status" value="2"/>
</dbReference>
<keyword evidence="1" id="KW-1015">Disulfide bond</keyword>
<sequence length="539" mass="56841">MSAVAGFKQSRPLLTARGSLRRPGTHPPGPSSVPTQTADPCVDRPCGQLAACKATADLKGRTCTCLERYRLDAAGTNCIVDKCFRNGGCGPFADCALDASGERTCVCRKGFVKDAKGQACVGECSGVTCGTNEVCQSTPGGHICACKIGRRLYDGTCASPQGCANKPCAATDVCIDKPKSTPPHECRAGPKSPAKKPTEQTSSTCGTGGNFCASPLGAAKPQCAGYDAATGGCKAGYTMNGAGYCVENKCFGVDCGPGGTCVPVKAGGPTKTQCTCADGYYLAADGKCRVDGCAGNCKCGQHGVCRRDETTPGAYTCVCDEGYVLKDGTCVLSPCNGQCAGGTCTVDWNAYQSFQCSCPLGYDDEYYYDCGTPVANGSGGFNCDCSSSAGTVPWSSYDPFCALPYCSTSSWMCTDYGYSSCQQGSSGYAGDYTCVCPPEKQDYGWYCGPKRPSSDPCAETGTWTWEPFASYDSSGYVGDWYCQCNYYYYYPPYYPYYETTCLTACQYVASYWHGDASVNVCGEGGTCVNDSYGWYNCYY</sequence>
<evidence type="ECO:0000256" key="2">
    <source>
        <dbReference type="SAM" id="MobiDB-lite"/>
    </source>
</evidence>
<reference evidence="4" key="1">
    <citation type="journal article" date="2020" name="bioRxiv">
        <title>Comparative genomics of Chlamydomonas.</title>
        <authorList>
            <person name="Craig R.J."/>
            <person name="Hasan A.R."/>
            <person name="Ness R.W."/>
            <person name="Keightley P.D."/>
        </authorList>
    </citation>
    <scope>NUCLEOTIDE SEQUENCE</scope>
    <source>
        <strain evidence="4">CCAP 11/70</strain>
    </source>
</reference>
<evidence type="ECO:0000313" key="5">
    <source>
        <dbReference type="Proteomes" id="UP000612055"/>
    </source>
</evidence>
<evidence type="ECO:0000259" key="3">
    <source>
        <dbReference type="PROSITE" id="PS50026"/>
    </source>
</evidence>
<feature type="disulfide bond" evidence="1">
    <location>
        <begin position="46"/>
        <end position="63"/>
    </location>
</feature>
<feature type="domain" description="EGF-like" evidence="3">
    <location>
        <begin position="37"/>
        <end position="79"/>
    </location>
</feature>
<organism evidence="4 5">
    <name type="scientific">Edaphochlamys debaryana</name>
    <dbReference type="NCBI Taxonomy" id="47281"/>
    <lineage>
        <taxon>Eukaryota</taxon>
        <taxon>Viridiplantae</taxon>
        <taxon>Chlorophyta</taxon>
        <taxon>core chlorophytes</taxon>
        <taxon>Chlorophyceae</taxon>
        <taxon>CS clade</taxon>
        <taxon>Chlamydomonadales</taxon>
        <taxon>Chlamydomonadales incertae sedis</taxon>
        <taxon>Edaphochlamys</taxon>
    </lineage>
</organism>
<dbReference type="SMART" id="SM00181">
    <property type="entry name" value="EGF"/>
    <property type="match status" value="7"/>
</dbReference>
<name>A0A835Y8Q5_9CHLO</name>
<feature type="region of interest" description="Disordered" evidence="2">
    <location>
        <begin position="181"/>
        <end position="204"/>
    </location>
</feature>
<dbReference type="InterPro" id="IPR000742">
    <property type="entry name" value="EGF"/>
</dbReference>
<evidence type="ECO:0000256" key="1">
    <source>
        <dbReference type="PROSITE-ProRule" id="PRU00076"/>
    </source>
</evidence>